<organism evidence="2">
    <name type="scientific">Perkinsus marinus (strain ATCC 50983 / TXsc)</name>
    <dbReference type="NCBI Taxonomy" id="423536"/>
    <lineage>
        <taxon>Eukaryota</taxon>
        <taxon>Sar</taxon>
        <taxon>Alveolata</taxon>
        <taxon>Perkinsozoa</taxon>
        <taxon>Perkinsea</taxon>
        <taxon>Perkinsida</taxon>
        <taxon>Perkinsidae</taxon>
        <taxon>Perkinsus</taxon>
    </lineage>
</organism>
<protein>
    <submittedName>
        <fullName evidence="1">Uncharacterized protein</fullName>
    </submittedName>
</protein>
<evidence type="ECO:0000313" key="1">
    <source>
        <dbReference type="EMBL" id="EER10673.1"/>
    </source>
</evidence>
<dbReference type="RefSeq" id="XP_002778878.1">
    <property type="nucleotide sequence ID" value="XM_002778832.1"/>
</dbReference>
<dbReference type="GeneID" id="9038908"/>
<accession>C5KXE9</accession>
<proteinExistence type="predicted"/>
<dbReference type="OrthoDB" id="459293at2759"/>
<evidence type="ECO:0000313" key="2">
    <source>
        <dbReference type="Proteomes" id="UP000007800"/>
    </source>
</evidence>
<dbReference type="EMBL" id="GG677256">
    <property type="protein sequence ID" value="EER10673.1"/>
    <property type="molecule type" value="Genomic_DNA"/>
</dbReference>
<name>C5KXE9_PERM5</name>
<gene>
    <name evidence="1" type="ORF">Pmar_PMAR000707</name>
</gene>
<reference evidence="1 2" key="1">
    <citation type="submission" date="2008-07" db="EMBL/GenBank/DDBJ databases">
        <authorList>
            <person name="El-Sayed N."/>
            <person name="Caler E."/>
            <person name="Inman J."/>
            <person name="Amedeo P."/>
            <person name="Hass B."/>
            <person name="Wortman J."/>
        </authorList>
    </citation>
    <scope>NUCLEOTIDE SEQUENCE [LARGE SCALE GENOMIC DNA]</scope>
    <source>
        <strain evidence="2">ATCC 50983 / TXsc</strain>
    </source>
</reference>
<sequence length="142" mass="15531">MVDCMYNPAALEDPIKLPSTVAKAVRCKFVMSIIQEFIGLASASLQPSTAVPRVMFICDDESAVFVSAGLVLVRAALGPHVELECCTYNTLKQRLQVIFMGESSSVVVDALVKSIREDHRTMTRFVQNLAAASRIDSIDFGF</sequence>
<keyword evidence="2" id="KW-1185">Reference proteome</keyword>
<dbReference type="AlphaFoldDB" id="C5KXE9"/>
<dbReference type="Proteomes" id="UP000007800">
    <property type="component" value="Unassembled WGS sequence"/>
</dbReference>
<dbReference type="InParanoid" id="C5KXE9"/>